<accession>A0A9J5ZJB0</accession>
<protein>
    <submittedName>
        <fullName evidence="2">Uncharacterized protein</fullName>
    </submittedName>
</protein>
<feature type="region of interest" description="Disordered" evidence="1">
    <location>
        <begin position="142"/>
        <end position="170"/>
    </location>
</feature>
<feature type="compositionally biased region" description="Low complexity" evidence="1">
    <location>
        <begin position="1"/>
        <end position="19"/>
    </location>
</feature>
<comment type="caution">
    <text evidence="2">The sequence shown here is derived from an EMBL/GenBank/DDBJ whole genome shotgun (WGS) entry which is preliminary data.</text>
</comment>
<dbReference type="Proteomes" id="UP000824120">
    <property type="component" value="Chromosome 4"/>
</dbReference>
<feature type="compositionally biased region" description="Acidic residues" evidence="1">
    <location>
        <begin position="154"/>
        <end position="170"/>
    </location>
</feature>
<proteinExistence type="predicted"/>
<keyword evidence="3" id="KW-1185">Reference proteome</keyword>
<gene>
    <name evidence="2" type="ORF">H5410_023648</name>
</gene>
<feature type="region of interest" description="Disordered" evidence="1">
    <location>
        <begin position="1"/>
        <end position="47"/>
    </location>
</feature>
<name>A0A9J5ZJB0_SOLCO</name>
<evidence type="ECO:0000256" key="1">
    <source>
        <dbReference type="SAM" id="MobiDB-lite"/>
    </source>
</evidence>
<sequence length="170" mass="18652">PASSKQSTSAARRATTSPANSNQRESQLRRATGEIAAHQQQRQQQTSEILASPFLSSPAKFEFKDGSQQIRPSSRKNVRRLQSGLEGIGLSRQAKTLDGVQIDAISAQITKLTAVLAESERRRVAKQESMSETVQQIKEQVMNLARRPTTSAPDDTDDESGDDDYVEPTP</sequence>
<dbReference type="EMBL" id="JACXVP010000004">
    <property type="protein sequence ID" value="KAG5612367.1"/>
    <property type="molecule type" value="Genomic_DNA"/>
</dbReference>
<dbReference type="AlphaFoldDB" id="A0A9J5ZJB0"/>
<evidence type="ECO:0000313" key="3">
    <source>
        <dbReference type="Proteomes" id="UP000824120"/>
    </source>
</evidence>
<organism evidence="2 3">
    <name type="scientific">Solanum commersonii</name>
    <name type="common">Commerson's wild potato</name>
    <name type="synonym">Commerson's nightshade</name>
    <dbReference type="NCBI Taxonomy" id="4109"/>
    <lineage>
        <taxon>Eukaryota</taxon>
        <taxon>Viridiplantae</taxon>
        <taxon>Streptophyta</taxon>
        <taxon>Embryophyta</taxon>
        <taxon>Tracheophyta</taxon>
        <taxon>Spermatophyta</taxon>
        <taxon>Magnoliopsida</taxon>
        <taxon>eudicotyledons</taxon>
        <taxon>Gunneridae</taxon>
        <taxon>Pentapetalae</taxon>
        <taxon>asterids</taxon>
        <taxon>lamiids</taxon>
        <taxon>Solanales</taxon>
        <taxon>Solanaceae</taxon>
        <taxon>Solanoideae</taxon>
        <taxon>Solaneae</taxon>
        <taxon>Solanum</taxon>
    </lineage>
</organism>
<reference evidence="2 3" key="1">
    <citation type="submission" date="2020-09" db="EMBL/GenBank/DDBJ databases">
        <title>De no assembly of potato wild relative species, Solanum commersonii.</title>
        <authorList>
            <person name="Cho K."/>
        </authorList>
    </citation>
    <scope>NUCLEOTIDE SEQUENCE [LARGE SCALE GENOMIC DNA]</scope>
    <source>
        <strain evidence="2">LZ3.2</strain>
        <tissue evidence="2">Leaf</tissue>
    </source>
</reference>
<evidence type="ECO:0000313" key="2">
    <source>
        <dbReference type="EMBL" id="KAG5612367.1"/>
    </source>
</evidence>
<feature type="non-terminal residue" evidence="2">
    <location>
        <position position="170"/>
    </location>
</feature>